<evidence type="ECO:0000256" key="6">
    <source>
        <dbReference type="ARBA" id="ARBA00023136"/>
    </source>
</evidence>
<feature type="transmembrane region" description="Helical" evidence="7">
    <location>
        <begin position="85"/>
        <end position="111"/>
    </location>
</feature>
<proteinExistence type="inferred from homology"/>
<dbReference type="InterPro" id="IPR002668">
    <property type="entry name" value="CNT_N_dom"/>
</dbReference>
<comment type="subcellular location">
    <subcellularLocation>
        <location evidence="1">Cell membrane</location>
        <topology evidence="1">Multi-pass membrane protein</topology>
    </subcellularLocation>
</comment>
<dbReference type="GO" id="GO:0005415">
    <property type="term" value="F:nucleoside:sodium symporter activity"/>
    <property type="evidence" value="ECO:0007669"/>
    <property type="project" value="TreeGrafter"/>
</dbReference>
<reference evidence="11 12" key="1">
    <citation type="submission" date="2015-09" db="EMBL/GenBank/DDBJ databases">
        <title>Identification and resolution of microdiversity through metagenomic sequencing of parallel consortia.</title>
        <authorList>
            <person name="Nelson W.C."/>
            <person name="Romine M.F."/>
            <person name="Lindemann S.R."/>
        </authorList>
    </citation>
    <scope>NUCLEOTIDE SEQUENCE [LARGE SCALE GENOMIC DNA]</scope>
    <source>
        <strain evidence="11">Ana</strain>
    </source>
</reference>
<feature type="transmembrane region" description="Helical" evidence="7">
    <location>
        <begin position="286"/>
        <end position="304"/>
    </location>
</feature>
<dbReference type="AlphaFoldDB" id="A0A0P8DJ77"/>
<keyword evidence="4 7" id="KW-0812">Transmembrane</keyword>
<evidence type="ECO:0000256" key="5">
    <source>
        <dbReference type="ARBA" id="ARBA00022989"/>
    </source>
</evidence>
<keyword evidence="7" id="KW-0813">Transport</keyword>
<accession>A0A0P8DJ77</accession>
<evidence type="ECO:0000259" key="8">
    <source>
        <dbReference type="Pfam" id="PF01773"/>
    </source>
</evidence>
<dbReference type="InterPro" id="IPR011657">
    <property type="entry name" value="CNT_C_dom"/>
</dbReference>
<comment type="similarity">
    <text evidence="2 7">Belongs to the concentrative nucleoside transporter (CNT) (TC 2.A.41) family.</text>
</comment>
<evidence type="ECO:0000256" key="7">
    <source>
        <dbReference type="RuleBase" id="RU362018"/>
    </source>
</evidence>
<comment type="caution">
    <text evidence="11">The sequence shown here is derived from an EMBL/GenBank/DDBJ whole genome shotgun (WGS) entry which is preliminary data.</text>
</comment>
<evidence type="ECO:0000313" key="11">
    <source>
        <dbReference type="EMBL" id="KPQ36836.1"/>
    </source>
</evidence>
<evidence type="ECO:0000313" key="12">
    <source>
        <dbReference type="Proteomes" id="UP000050465"/>
    </source>
</evidence>
<feature type="domain" description="Concentrative nucleoside transporter C-terminal" evidence="9">
    <location>
        <begin position="192"/>
        <end position="399"/>
    </location>
</feature>
<dbReference type="EMBL" id="LJZR01000004">
    <property type="protein sequence ID" value="KPQ36836.1"/>
    <property type="molecule type" value="Genomic_DNA"/>
</dbReference>
<dbReference type="InterPro" id="IPR008276">
    <property type="entry name" value="C_nuclsd_transpt"/>
</dbReference>
<evidence type="ECO:0000256" key="4">
    <source>
        <dbReference type="ARBA" id="ARBA00022692"/>
    </source>
</evidence>
<organism evidence="11 12">
    <name type="scientific">Phormidesmis priestleyi Ana</name>
    <dbReference type="NCBI Taxonomy" id="1666911"/>
    <lineage>
        <taxon>Bacteria</taxon>
        <taxon>Bacillati</taxon>
        <taxon>Cyanobacteriota</taxon>
        <taxon>Cyanophyceae</taxon>
        <taxon>Leptolyngbyales</taxon>
        <taxon>Leptolyngbyaceae</taxon>
        <taxon>Phormidesmis</taxon>
    </lineage>
</organism>
<gene>
    <name evidence="11" type="ORF">HLUCCA11_04920</name>
</gene>
<keyword evidence="5 7" id="KW-1133">Transmembrane helix</keyword>
<feature type="transmembrane region" description="Helical" evidence="7">
    <location>
        <begin position="381"/>
        <end position="401"/>
    </location>
</feature>
<dbReference type="Pfam" id="PF07662">
    <property type="entry name" value="Nucleos_tra2_C"/>
    <property type="match status" value="1"/>
</dbReference>
<dbReference type="InterPro" id="IPR018270">
    <property type="entry name" value="C_nuclsd_transpt_met_bac"/>
</dbReference>
<dbReference type="NCBIfam" id="TIGR00804">
    <property type="entry name" value="nupC"/>
    <property type="match status" value="1"/>
</dbReference>
<keyword evidence="6 7" id="KW-0472">Membrane</keyword>
<protein>
    <recommendedName>
        <fullName evidence="7">Nucleoside permease</fullName>
    </recommendedName>
</protein>
<dbReference type="GO" id="GO:0005886">
    <property type="term" value="C:plasma membrane"/>
    <property type="evidence" value="ECO:0007669"/>
    <property type="project" value="UniProtKB-SubCell"/>
</dbReference>
<evidence type="ECO:0000256" key="3">
    <source>
        <dbReference type="ARBA" id="ARBA00022475"/>
    </source>
</evidence>
<evidence type="ECO:0000259" key="10">
    <source>
        <dbReference type="Pfam" id="PF07670"/>
    </source>
</evidence>
<dbReference type="Proteomes" id="UP000050465">
    <property type="component" value="Unassembled WGS sequence"/>
</dbReference>
<feature type="transmembrane region" description="Helical" evidence="7">
    <location>
        <begin position="34"/>
        <end position="56"/>
    </location>
</feature>
<name>A0A0P8DJ77_9CYAN</name>
<feature type="transmembrane region" description="Helical" evidence="7">
    <location>
        <begin position="344"/>
        <end position="369"/>
    </location>
</feature>
<dbReference type="Pfam" id="PF01773">
    <property type="entry name" value="Nucleos_tra2_N"/>
    <property type="match status" value="1"/>
</dbReference>
<feature type="transmembrane region" description="Helical" evidence="7">
    <location>
        <begin position="6"/>
        <end position="22"/>
    </location>
</feature>
<evidence type="ECO:0000256" key="1">
    <source>
        <dbReference type="ARBA" id="ARBA00004651"/>
    </source>
</evidence>
<evidence type="ECO:0000256" key="2">
    <source>
        <dbReference type="ARBA" id="ARBA00009033"/>
    </source>
</evidence>
<feature type="transmembrane region" description="Helical" evidence="7">
    <location>
        <begin position="163"/>
        <end position="185"/>
    </location>
</feature>
<feature type="transmembrane region" description="Helical" evidence="7">
    <location>
        <begin position="252"/>
        <end position="279"/>
    </location>
</feature>
<feature type="domain" description="Concentrative nucleoside transporter N-terminal" evidence="8">
    <location>
        <begin position="8"/>
        <end position="80"/>
    </location>
</feature>
<dbReference type="PATRIC" id="fig|1666911.3.peg.2997"/>
<keyword evidence="3" id="KW-1003">Cell membrane</keyword>
<dbReference type="Pfam" id="PF07670">
    <property type="entry name" value="Gate"/>
    <property type="match status" value="1"/>
</dbReference>
<sequence length="402" mass="42595">MERLVALLGLGVFIGFAYLISVNRREIRWQPVLWGLALQFIFALFILRTAIGFTIFEWLGSTVSGFLNYSDAGASFVFGENFQDFFFAFKVLPTVIFFSAFISLLYHYGILQKAVQGVAWVMMRTMKTSGSETLSAAGNIFVGQTEAPLLIKPYVATMTLSELHAVMTGGFATIAGGVLAAYVSFGISPKDLIAASVMSAPAALAISKIMFPETAISPTQGKVSLKVERTTANGIDAIAAGALDGLKLALNIGAMIIAFLALLAAFNALLGFLGGLFGYPEFSLELILAVLLAPIAWLMGVPWADCNAVGMLLGKKTILNEFIAYLDLQALIESGEISDRAITIATYALCGFANVGSIGIQIGGISGIAPSRRADLARIGLRAMVAGTLACFMTACIAGMLL</sequence>
<dbReference type="PANTHER" id="PTHR10590:SF4">
    <property type="entry name" value="SOLUTE CARRIER FAMILY 28 MEMBER 3"/>
    <property type="match status" value="1"/>
</dbReference>
<feature type="domain" description="Nucleoside transporter/FeoB GTPase Gate" evidence="10">
    <location>
        <begin position="88"/>
        <end position="186"/>
    </location>
</feature>
<dbReference type="PANTHER" id="PTHR10590">
    <property type="entry name" value="SODIUM/NUCLEOSIDE COTRANSPORTER"/>
    <property type="match status" value="1"/>
</dbReference>
<evidence type="ECO:0000259" key="9">
    <source>
        <dbReference type="Pfam" id="PF07662"/>
    </source>
</evidence>
<dbReference type="InterPro" id="IPR011642">
    <property type="entry name" value="Gate_dom"/>
</dbReference>
<dbReference type="STRING" id="1666911.HLUCCA11_04920"/>